<proteinExistence type="predicted"/>
<evidence type="ECO:0000313" key="2">
    <source>
        <dbReference type="Proteomes" id="UP000288805"/>
    </source>
</evidence>
<accession>A0A438I278</accession>
<organism evidence="1 2">
    <name type="scientific">Vitis vinifera</name>
    <name type="common">Grape</name>
    <dbReference type="NCBI Taxonomy" id="29760"/>
    <lineage>
        <taxon>Eukaryota</taxon>
        <taxon>Viridiplantae</taxon>
        <taxon>Streptophyta</taxon>
        <taxon>Embryophyta</taxon>
        <taxon>Tracheophyta</taxon>
        <taxon>Spermatophyta</taxon>
        <taxon>Magnoliopsida</taxon>
        <taxon>eudicotyledons</taxon>
        <taxon>Gunneridae</taxon>
        <taxon>Pentapetalae</taxon>
        <taxon>rosids</taxon>
        <taxon>Vitales</taxon>
        <taxon>Vitaceae</taxon>
        <taxon>Viteae</taxon>
        <taxon>Vitis</taxon>
    </lineage>
</organism>
<name>A0A438I278_VITVI</name>
<comment type="caution">
    <text evidence="1">The sequence shown here is derived from an EMBL/GenBank/DDBJ whole genome shotgun (WGS) entry which is preliminary data.</text>
</comment>
<gene>
    <name evidence="1" type="ORF">CK203_028616</name>
</gene>
<reference evidence="1 2" key="1">
    <citation type="journal article" date="2018" name="PLoS Genet.">
        <title>Population sequencing reveals clonal diversity and ancestral inbreeding in the grapevine cultivar Chardonnay.</title>
        <authorList>
            <person name="Roach M.J."/>
            <person name="Johnson D.L."/>
            <person name="Bohlmann J."/>
            <person name="van Vuuren H.J."/>
            <person name="Jones S.J."/>
            <person name="Pretorius I.S."/>
            <person name="Schmidt S.A."/>
            <person name="Borneman A.R."/>
        </authorList>
    </citation>
    <scope>NUCLEOTIDE SEQUENCE [LARGE SCALE GENOMIC DNA]</scope>
    <source>
        <strain evidence="2">cv. Chardonnay</strain>
        <tissue evidence="1">Leaf</tissue>
    </source>
</reference>
<dbReference type="AlphaFoldDB" id="A0A438I278"/>
<sequence>MTRAFKKWVKPRLLQRGDLVLKVIRGLIRDPRGKFRPNWSEPYFIRELIPEDAAWLMDLDRNRFSEPTNVDQLKSGAFLESFNQNRVFQYCHDSWMELSQVAGCPSCYIRAYSTPLALEMIVFLQISYGLHYSVEKCLFTLLCHYFSDFGRDEPLEEHDLLVEHLLRLREPVSDISSGLRVVAIRYTKSHVFSLAFKAVSLVWHSKSLSLHSSTFRVVLFSSAFRAGLFSIWRLESSFTVRHSEPFVSSAFRAIISFQFDIQSHILSYGIQGHHFFLVRHSELYLQFGVQNHHPITIRHSLPHFRLVFRATSPVQNSESSCLSSVRHSDPPYLFQCLESSSFHSLTFRAVASIVKCSEPPFLHRVQSHHLSTVWYLEPVAHSQAFRAIVHIQAFRVVISPQFGVQIRISNLAFRVASLVWRSEPSSNHDQAFIATFSTFRVTFLAFRAVSSV</sequence>
<protein>
    <submittedName>
        <fullName evidence="1">Uncharacterized protein</fullName>
    </submittedName>
</protein>
<evidence type="ECO:0000313" key="1">
    <source>
        <dbReference type="EMBL" id="RVW90782.1"/>
    </source>
</evidence>
<dbReference type="Proteomes" id="UP000288805">
    <property type="component" value="Unassembled WGS sequence"/>
</dbReference>
<dbReference type="EMBL" id="QGNW01000151">
    <property type="protein sequence ID" value="RVW90782.1"/>
    <property type="molecule type" value="Genomic_DNA"/>
</dbReference>